<comment type="caution">
    <text evidence="3">The sequence shown here is derived from an EMBL/GenBank/DDBJ whole genome shotgun (WGS) entry which is preliminary data.</text>
</comment>
<proteinExistence type="inferred from homology"/>
<evidence type="ECO:0000259" key="2">
    <source>
        <dbReference type="Pfam" id="PF00582"/>
    </source>
</evidence>
<feature type="domain" description="UspA" evidence="2">
    <location>
        <begin position="5"/>
        <end position="124"/>
    </location>
</feature>
<dbReference type="InterPro" id="IPR006016">
    <property type="entry name" value="UspA"/>
</dbReference>
<dbReference type="CDD" id="cd00293">
    <property type="entry name" value="USP-like"/>
    <property type="match status" value="2"/>
</dbReference>
<evidence type="ECO:0000313" key="3">
    <source>
        <dbReference type="EMBL" id="MDN3690451.1"/>
    </source>
</evidence>
<gene>
    <name evidence="3" type="ORF">QWZ15_21705</name>
</gene>
<dbReference type="Pfam" id="PF00582">
    <property type="entry name" value="Usp"/>
    <property type="match status" value="2"/>
</dbReference>
<dbReference type="Gene3D" id="3.40.50.620">
    <property type="entry name" value="HUPs"/>
    <property type="match status" value="2"/>
</dbReference>
<reference evidence="4" key="1">
    <citation type="journal article" date="2019" name="Int. J. Syst. Evol. Microbiol.">
        <title>The Global Catalogue of Microorganisms (GCM) 10K type strain sequencing project: providing services to taxonomists for standard genome sequencing and annotation.</title>
        <authorList>
            <consortium name="The Broad Institute Genomics Platform"/>
            <consortium name="The Broad Institute Genome Sequencing Center for Infectious Disease"/>
            <person name="Wu L."/>
            <person name="Ma J."/>
        </authorList>
    </citation>
    <scope>NUCLEOTIDE SEQUENCE [LARGE SCALE GENOMIC DNA]</scope>
    <source>
        <strain evidence="4">CECT 7706</strain>
    </source>
</reference>
<dbReference type="PANTHER" id="PTHR46268:SF6">
    <property type="entry name" value="UNIVERSAL STRESS PROTEIN UP12"/>
    <property type="match status" value="1"/>
</dbReference>
<comment type="similarity">
    <text evidence="1">Belongs to the universal stress protein A family.</text>
</comment>
<dbReference type="PANTHER" id="PTHR46268">
    <property type="entry name" value="STRESS RESPONSE PROTEIN NHAX"/>
    <property type="match status" value="1"/>
</dbReference>
<dbReference type="PRINTS" id="PR01438">
    <property type="entry name" value="UNVRSLSTRESS"/>
</dbReference>
<evidence type="ECO:0000313" key="4">
    <source>
        <dbReference type="Proteomes" id="UP001236663"/>
    </source>
</evidence>
<organism evidence="3 4">
    <name type="scientific">Cyclobacterium jeungdonense</name>
    <dbReference type="NCBI Taxonomy" id="708087"/>
    <lineage>
        <taxon>Bacteria</taxon>
        <taxon>Pseudomonadati</taxon>
        <taxon>Bacteroidota</taxon>
        <taxon>Cytophagia</taxon>
        <taxon>Cytophagales</taxon>
        <taxon>Cyclobacteriaceae</taxon>
        <taxon>Cyclobacterium</taxon>
    </lineage>
</organism>
<keyword evidence="4" id="KW-1185">Reference proteome</keyword>
<feature type="domain" description="UspA" evidence="2">
    <location>
        <begin position="147"/>
        <end position="286"/>
    </location>
</feature>
<dbReference type="InterPro" id="IPR006015">
    <property type="entry name" value="Universal_stress_UspA"/>
</dbReference>
<sequence>MKTLKKIGLFIDLSDMDTLLLQYIQKLDEVFDFEQLTLIHFVALEEVSKEIGDMLPYLHKSLDEILEEEALEKVEAVFHERKSSIKVKVYSGGQLDQLVDWMDEEKFDLVLLGKKSVHGGTGVFSSKVVRLTSSNTLFIPETSKASIQKIVLPVDFSDYSENLAKLVKSLSEHTGALVYPVHVLKVGMQYFPYIRKPSEFQEALEKKAITNYQKLQKKTGLEEKMEIIKAQDEPVSRSIYEYAIRKGADLIVLGNKGKSNDDTLLIGSVAEQLIASDKHLPVLIVKKRFI</sequence>
<accession>A0ABT8CFK0</accession>
<protein>
    <submittedName>
        <fullName evidence="3">Universal stress protein</fullName>
    </submittedName>
</protein>
<name>A0ABT8CFK0_9BACT</name>
<dbReference type="InterPro" id="IPR014729">
    <property type="entry name" value="Rossmann-like_a/b/a_fold"/>
</dbReference>
<dbReference type="Proteomes" id="UP001236663">
    <property type="component" value="Unassembled WGS sequence"/>
</dbReference>
<dbReference type="EMBL" id="JAUFQS010000047">
    <property type="protein sequence ID" value="MDN3690451.1"/>
    <property type="molecule type" value="Genomic_DNA"/>
</dbReference>
<dbReference type="RefSeq" id="WP_163383063.1">
    <property type="nucleotide sequence ID" value="NZ_JAUFQS010000047.1"/>
</dbReference>
<dbReference type="SUPFAM" id="SSF52402">
    <property type="entry name" value="Adenine nucleotide alpha hydrolases-like"/>
    <property type="match status" value="2"/>
</dbReference>
<evidence type="ECO:0000256" key="1">
    <source>
        <dbReference type="ARBA" id="ARBA00008791"/>
    </source>
</evidence>